<feature type="region of interest" description="Disordered" evidence="1">
    <location>
        <begin position="1"/>
        <end position="20"/>
    </location>
</feature>
<evidence type="ECO:0000313" key="2">
    <source>
        <dbReference type="EMBL" id="KAJ8409740.1"/>
    </source>
</evidence>
<name>A0AAD7WUS1_9TELE</name>
<gene>
    <name evidence="2" type="ORF">AAFF_G00217990</name>
</gene>
<feature type="region of interest" description="Disordered" evidence="1">
    <location>
        <begin position="28"/>
        <end position="71"/>
    </location>
</feature>
<comment type="caution">
    <text evidence="2">The sequence shown here is derived from an EMBL/GenBank/DDBJ whole genome shotgun (WGS) entry which is preliminary data.</text>
</comment>
<accession>A0AAD7WUS1</accession>
<reference evidence="2" key="1">
    <citation type="journal article" date="2023" name="Science">
        <title>Genome structures resolve the early diversification of teleost fishes.</title>
        <authorList>
            <person name="Parey E."/>
            <person name="Louis A."/>
            <person name="Montfort J."/>
            <person name="Bouchez O."/>
            <person name="Roques C."/>
            <person name="Iampietro C."/>
            <person name="Lluch J."/>
            <person name="Castinel A."/>
            <person name="Donnadieu C."/>
            <person name="Desvignes T."/>
            <person name="Floi Bucao C."/>
            <person name="Jouanno E."/>
            <person name="Wen M."/>
            <person name="Mejri S."/>
            <person name="Dirks R."/>
            <person name="Jansen H."/>
            <person name="Henkel C."/>
            <person name="Chen W.J."/>
            <person name="Zahm M."/>
            <person name="Cabau C."/>
            <person name="Klopp C."/>
            <person name="Thompson A.W."/>
            <person name="Robinson-Rechavi M."/>
            <person name="Braasch I."/>
            <person name="Lecointre G."/>
            <person name="Bobe J."/>
            <person name="Postlethwait J.H."/>
            <person name="Berthelot C."/>
            <person name="Roest Crollius H."/>
            <person name="Guiguen Y."/>
        </authorList>
    </citation>
    <scope>NUCLEOTIDE SEQUENCE</scope>
    <source>
        <strain evidence="2">NC1722</strain>
    </source>
</reference>
<keyword evidence="3" id="KW-1185">Reference proteome</keyword>
<sequence length="98" mass="10869">MLHWPIFPAESQGDRPYELPPYPYPHVSHLSTSLQSHGPPRLLYSGDEANRQTAGSSWQSFSPPDKATTEPLKEACHFSHLPLAESYDVHQSTLLSGG</sequence>
<dbReference type="Proteomes" id="UP001221898">
    <property type="component" value="Unassembled WGS sequence"/>
</dbReference>
<dbReference type="EMBL" id="JAINUG010000029">
    <property type="protein sequence ID" value="KAJ8409740.1"/>
    <property type="molecule type" value="Genomic_DNA"/>
</dbReference>
<evidence type="ECO:0000256" key="1">
    <source>
        <dbReference type="SAM" id="MobiDB-lite"/>
    </source>
</evidence>
<proteinExistence type="predicted"/>
<protein>
    <submittedName>
        <fullName evidence="2">Uncharacterized protein</fullName>
    </submittedName>
</protein>
<organism evidence="2 3">
    <name type="scientific">Aldrovandia affinis</name>
    <dbReference type="NCBI Taxonomy" id="143900"/>
    <lineage>
        <taxon>Eukaryota</taxon>
        <taxon>Metazoa</taxon>
        <taxon>Chordata</taxon>
        <taxon>Craniata</taxon>
        <taxon>Vertebrata</taxon>
        <taxon>Euteleostomi</taxon>
        <taxon>Actinopterygii</taxon>
        <taxon>Neopterygii</taxon>
        <taxon>Teleostei</taxon>
        <taxon>Notacanthiformes</taxon>
        <taxon>Halosauridae</taxon>
        <taxon>Aldrovandia</taxon>
    </lineage>
</organism>
<dbReference type="AlphaFoldDB" id="A0AAD7WUS1"/>
<feature type="compositionally biased region" description="Polar residues" evidence="1">
    <location>
        <begin position="51"/>
        <end position="62"/>
    </location>
</feature>
<evidence type="ECO:0000313" key="3">
    <source>
        <dbReference type="Proteomes" id="UP001221898"/>
    </source>
</evidence>